<dbReference type="InterPro" id="IPR035985">
    <property type="entry name" value="Ubiquitin-activating_enz"/>
</dbReference>
<dbReference type="Gene3D" id="3.40.50.720">
    <property type="entry name" value="NAD(P)-binding Rossmann-like Domain"/>
    <property type="match status" value="1"/>
</dbReference>
<dbReference type="InterPro" id="IPR000594">
    <property type="entry name" value="ThiF_NAD_FAD-bd"/>
</dbReference>
<dbReference type="GO" id="GO:0008641">
    <property type="term" value="F:ubiquitin-like modifier activating enzyme activity"/>
    <property type="evidence" value="ECO:0007669"/>
    <property type="project" value="InterPro"/>
</dbReference>
<accession>A0A1H7T5L9</accession>
<dbReference type="OrthoDB" id="272552at2"/>
<dbReference type="InterPro" id="IPR000415">
    <property type="entry name" value="Nitroreductase-like"/>
</dbReference>
<name>A0A1H7T5L9_9GAMM</name>
<sequence length="650" mass="73069">MSEQFDYQLAFSRNIGWVTEDEQAILRTKRIAIAGMGGVGGSHLLTLVRAGISQFNLSDFDEFACENTNRQAGANTASYGKKKLDVMVEMAQAINPEVDIRLFPEGINHHNTEDFLSDVDCYVDSLDFFALEARKHVFKLCADKGIAATTAAPIGMGTAYLNFLPGKMSFEEYFRLEGYSEHEQYLRFFLGLTPAALQQAYLVDPSRLDLANKKGPSTMMGCQLASGVAGSQVLKILLNRGKVLNVPWGLHFDAYTNQFKKTWRPGGNNNPIQRLAFNIGKKKLLGNLSPTATTNTKPLSLIEKILDYARWAPSGDNMQAWQFEIINETSFIIHGTDTREHCVYDLDGHSSHLAHGILLETIAISASQFGLNIESTNDFTDPQHIKITVNLVADESIKPNTLLPYVKIRAVQRRAMGTRPLSESEKAALENALPEGFSVTWFESFDDRLKLAKLNFCNAKTRLTMKEAFHTHKNIIDWHQQFSETKIPEKALGVDWATARLMQWLFKDWKRIEIANKYFAGTLMPRIQLDFIPSLKSCAHFAIQADKEASSIEDYVNAGRAIQRFWLTTAKLGLGFQPEQTPVIFAKYLRQNIEFSQDEAVVENAKKGKAMFEALLDNTENTLFLGRIGRSQLPTSRSTRKPLTELIIKT</sequence>
<dbReference type="Proteomes" id="UP000199297">
    <property type="component" value="Unassembled WGS sequence"/>
</dbReference>
<dbReference type="GO" id="GO:0061503">
    <property type="term" value="F:tRNA threonylcarbamoyladenosine dehydratase"/>
    <property type="evidence" value="ECO:0007669"/>
    <property type="project" value="TreeGrafter"/>
</dbReference>
<dbReference type="STRING" id="641665.GCA_002104455_02315"/>
<evidence type="ECO:0000313" key="3">
    <source>
        <dbReference type="Proteomes" id="UP000199297"/>
    </source>
</evidence>
<evidence type="ECO:0000313" key="2">
    <source>
        <dbReference type="EMBL" id="SEL80141.1"/>
    </source>
</evidence>
<dbReference type="InterPro" id="IPR045886">
    <property type="entry name" value="ThiF/MoeB/HesA"/>
</dbReference>
<dbReference type="NCBIfam" id="NF006077">
    <property type="entry name" value="PRK08223.1"/>
    <property type="match status" value="1"/>
</dbReference>
<dbReference type="SUPFAM" id="SSF55469">
    <property type="entry name" value="FMN-dependent nitroreductase-like"/>
    <property type="match status" value="1"/>
</dbReference>
<dbReference type="Gene3D" id="3.40.109.10">
    <property type="entry name" value="NADH Oxidase"/>
    <property type="match status" value="2"/>
</dbReference>
<dbReference type="AlphaFoldDB" id="A0A1H7T5L9"/>
<dbReference type="GO" id="GO:0061504">
    <property type="term" value="P:cyclic threonylcarbamoyladenosine biosynthetic process"/>
    <property type="evidence" value="ECO:0007669"/>
    <property type="project" value="TreeGrafter"/>
</dbReference>
<evidence type="ECO:0000259" key="1">
    <source>
        <dbReference type="Pfam" id="PF00899"/>
    </source>
</evidence>
<feature type="domain" description="THIF-type NAD/FAD binding fold" evidence="1">
    <location>
        <begin position="12"/>
        <end position="261"/>
    </location>
</feature>
<organism evidence="2 3">
    <name type="scientific">Colwellia chukchiensis</name>
    <dbReference type="NCBI Taxonomy" id="641665"/>
    <lineage>
        <taxon>Bacteria</taxon>
        <taxon>Pseudomonadati</taxon>
        <taxon>Pseudomonadota</taxon>
        <taxon>Gammaproteobacteria</taxon>
        <taxon>Alteromonadales</taxon>
        <taxon>Colwelliaceae</taxon>
        <taxon>Colwellia</taxon>
    </lineage>
</organism>
<protein>
    <submittedName>
        <fullName evidence="2">Nitroreductase family protein</fullName>
    </submittedName>
</protein>
<dbReference type="Pfam" id="PF00899">
    <property type="entry name" value="ThiF"/>
    <property type="match status" value="1"/>
</dbReference>
<dbReference type="RefSeq" id="WP_085283956.1">
    <property type="nucleotide sequence ID" value="NZ_FOBI01000023.1"/>
</dbReference>
<reference evidence="3" key="1">
    <citation type="submission" date="2016-10" db="EMBL/GenBank/DDBJ databases">
        <authorList>
            <person name="Varghese N."/>
            <person name="Submissions S."/>
        </authorList>
    </citation>
    <scope>NUCLEOTIDE SEQUENCE [LARGE SCALE GENOMIC DNA]</scope>
    <source>
        <strain evidence="3">CGMCC 1.9127</strain>
    </source>
</reference>
<dbReference type="GO" id="GO:0016491">
    <property type="term" value="F:oxidoreductase activity"/>
    <property type="evidence" value="ECO:0007669"/>
    <property type="project" value="InterPro"/>
</dbReference>
<dbReference type="PANTHER" id="PTHR43267">
    <property type="entry name" value="TRNA THREONYLCARBAMOYLADENOSINE DEHYDRATASE"/>
    <property type="match status" value="1"/>
</dbReference>
<dbReference type="EMBL" id="FOBI01000023">
    <property type="protein sequence ID" value="SEL80141.1"/>
    <property type="molecule type" value="Genomic_DNA"/>
</dbReference>
<dbReference type="SUPFAM" id="SSF69572">
    <property type="entry name" value="Activating enzymes of the ubiquitin-like proteins"/>
    <property type="match status" value="1"/>
</dbReference>
<keyword evidence="3" id="KW-1185">Reference proteome</keyword>
<gene>
    <name evidence="2" type="ORF">SAMN05216262_1236</name>
</gene>
<dbReference type="PANTHER" id="PTHR43267:SF1">
    <property type="entry name" value="TRNA THREONYLCARBAMOYLADENOSINE DEHYDRATASE"/>
    <property type="match status" value="1"/>
</dbReference>
<dbReference type="CDD" id="cd01483">
    <property type="entry name" value="E1_enzyme_family"/>
    <property type="match status" value="1"/>
</dbReference>
<proteinExistence type="predicted"/>